<keyword evidence="2" id="KW-1185">Reference proteome</keyword>
<organism evidence="1 2">
    <name type="scientific">[Candida] jaroonii</name>
    <dbReference type="NCBI Taxonomy" id="467808"/>
    <lineage>
        <taxon>Eukaryota</taxon>
        <taxon>Fungi</taxon>
        <taxon>Dikarya</taxon>
        <taxon>Ascomycota</taxon>
        <taxon>Saccharomycotina</taxon>
        <taxon>Pichiomycetes</taxon>
        <taxon>Debaryomycetaceae</taxon>
        <taxon>Yamadazyma</taxon>
    </lineage>
</organism>
<evidence type="ECO:0000313" key="1">
    <source>
        <dbReference type="EMBL" id="CAH6723939.1"/>
    </source>
</evidence>
<comment type="caution">
    <text evidence="1">The sequence shown here is derived from an EMBL/GenBank/DDBJ whole genome shotgun (WGS) entry which is preliminary data.</text>
</comment>
<proteinExistence type="predicted"/>
<evidence type="ECO:0000313" key="2">
    <source>
        <dbReference type="Proteomes" id="UP001152531"/>
    </source>
</evidence>
<protein>
    <submittedName>
        <fullName evidence="1">Uncharacterized protein</fullName>
    </submittedName>
</protein>
<dbReference type="EMBL" id="CALSDN010000023">
    <property type="protein sequence ID" value="CAH6723939.1"/>
    <property type="molecule type" value="Genomic_DNA"/>
</dbReference>
<dbReference type="Proteomes" id="UP001152531">
    <property type="component" value="Unassembled WGS sequence"/>
</dbReference>
<reference evidence="1" key="1">
    <citation type="submission" date="2022-06" db="EMBL/GenBank/DDBJ databases">
        <authorList>
            <person name="Legras J.-L."/>
            <person name="Devillers H."/>
            <person name="Grondin C."/>
        </authorList>
    </citation>
    <scope>NUCLEOTIDE SEQUENCE</scope>
    <source>
        <strain evidence="1">CLIB 1444</strain>
    </source>
</reference>
<accession>A0ACA9YFS1</accession>
<name>A0ACA9YFS1_9ASCO</name>
<gene>
    <name evidence="1" type="ORF">CLIB1444_23S00848</name>
</gene>
<sequence length="89" mass="10640">MNADIPKFISTNPWYKNGETELKKDHSDTQSKGFEKGYDSKRDQYDGFEVQYKEQEREVEKDDDDTDFEMERQELGIKIDVKKLKKLLK</sequence>